<keyword evidence="1" id="KW-0472">Membrane</keyword>
<comment type="caution">
    <text evidence="2">The sequence shown here is derived from an EMBL/GenBank/DDBJ whole genome shotgun (WGS) entry which is preliminary data.</text>
</comment>
<gene>
    <name evidence="2" type="ORF">D9615_005352</name>
</gene>
<dbReference type="OrthoDB" id="3033915at2759"/>
<keyword evidence="1" id="KW-1133">Transmembrane helix</keyword>
<organism evidence="2 3">
    <name type="scientific">Tricholomella constricta</name>
    <dbReference type="NCBI Taxonomy" id="117010"/>
    <lineage>
        <taxon>Eukaryota</taxon>
        <taxon>Fungi</taxon>
        <taxon>Dikarya</taxon>
        <taxon>Basidiomycota</taxon>
        <taxon>Agaricomycotina</taxon>
        <taxon>Agaricomycetes</taxon>
        <taxon>Agaricomycetidae</taxon>
        <taxon>Agaricales</taxon>
        <taxon>Tricholomatineae</taxon>
        <taxon>Lyophyllaceae</taxon>
        <taxon>Tricholomella</taxon>
    </lineage>
</organism>
<evidence type="ECO:0000313" key="2">
    <source>
        <dbReference type="EMBL" id="KAF5377647.1"/>
    </source>
</evidence>
<dbReference type="EMBL" id="JAACJP010000023">
    <property type="protein sequence ID" value="KAF5377647.1"/>
    <property type="molecule type" value="Genomic_DNA"/>
</dbReference>
<proteinExistence type="predicted"/>
<dbReference type="AlphaFoldDB" id="A0A8H5M1R8"/>
<sequence length="179" mass="20792">MFLSRTIQQTGEDVCGPDRVCVPTMAIVGTDPIERENNKGGTGPVDFEKPGPHRYIGIGMVVGLVLVVLILYLAFGRWPRRKMRAYGWLKQKPESEVDEKKACPSPRIVDEIILPKQPEKVTTREARGPRRSRRTLEPWETEINYRVRWEMQQHAAYYEPEFIRNHSTEHIPPDKRSQR</sequence>
<protein>
    <submittedName>
        <fullName evidence="2">Uncharacterized protein</fullName>
    </submittedName>
</protein>
<feature type="transmembrane region" description="Helical" evidence="1">
    <location>
        <begin position="55"/>
        <end position="75"/>
    </location>
</feature>
<dbReference type="Proteomes" id="UP000565441">
    <property type="component" value="Unassembled WGS sequence"/>
</dbReference>
<keyword evidence="3" id="KW-1185">Reference proteome</keyword>
<evidence type="ECO:0000256" key="1">
    <source>
        <dbReference type="SAM" id="Phobius"/>
    </source>
</evidence>
<keyword evidence="1" id="KW-0812">Transmembrane</keyword>
<evidence type="ECO:0000313" key="3">
    <source>
        <dbReference type="Proteomes" id="UP000565441"/>
    </source>
</evidence>
<accession>A0A8H5M1R8</accession>
<name>A0A8H5M1R8_9AGAR</name>
<reference evidence="2 3" key="1">
    <citation type="journal article" date="2020" name="ISME J.">
        <title>Uncovering the hidden diversity of litter-decomposition mechanisms in mushroom-forming fungi.</title>
        <authorList>
            <person name="Floudas D."/>
            <person name="Bentzer J."/>
            <person name="Ahren D."/>
            <person name="Johansson T."/>
            <person name="Persson P."/>
            <person name="Tunlid A."/>
        </authorList>
    </citation>
    <scope>NUCLEOTIDE SEQUENCE [LARGE SCALE GENOMIC DNA]</scope>
    <source>
        <strain evidence="2 3">CBS 661.87</strain>
    </source>
</reference>